<comment type="caution">
    <text evidence="2">The sequence shown here is derived from an EMBL/GenBank/DDBJ whole genome shotgun (WGS) entry which is preliminary data.</text>
</comment>
<dbReference type="PANTHER" id="PTHR46033:SF8">
    <property type="entry name" value="PROTEIN MAINTENANCE OF MERISTEMS-LIKE"/>
    <property type="match status" value="1"/>
</dbReference>
<sequence length="459" mass="51931">ASSKRPKNDSWIVKAPVPGGPVDGSVIPSFLGHVASRIWIGQSRGMLKCQNRMGAHKELREWLREMAQAPRDLILQTGLSHLASSMHTHVDTPLISAFVERWQPDTNSFHLPFGEMSIMLHDVRAILGVSLDGAVVTGDPDSLTSQAHCMEILGVDQGNLMANLWDHGSVTNAAIFEALRKNGAGRSAEHVAIGWLWILLATTLFTDKSGNRVSPKLLHEMIDDVQGVETYSWGSAALAYLFRQLGIASRGDAQGLSGCLTLMQSWIYEYFPTFRPQKARMTSEPNCVARSDLWSTPVPERSDKRLKDFRRQLDRLTAAQVNWLPYDRKPHELEPRTLYSGCLRYRDIVEPYMPLRCLRQLGYVQIIPPCMDRPTNACRAWESRMYRVEHAVTTAVDHWDQFPRLHSIHLSDFTPTTVDDLGKAHEEYRRWYDRVSHPILLPDSQPDNDAVPARANTDY</sequence>
<organism evidence="2 3">
    <name type="scientific">Striga hermonthica</name>
    <name type="common">Purple witchweed</name>
    <name type="synonym">Buchnera hermonthica</name>
    <dbReference type="NCBI Taxonomy" id="68872"/>
    <lineage>
        <taxon>Eukaryota</taxon>
        <taxon>Viridiplantae</taxon>
        <taxon>Streptophyta</taxon>
        <taxon>Embryophyta</taxon>
        <taxon>Tracheophyta</taxon>
        <taxon>Spermatophyta</taxon>
        <taxon>Magnoliopsida</taxon>
        <taxon>eudicotyledons</taxon>
        <taxon>Gunneridae</taxon>
        <taxon>Pentapetalae</taxon>
        <taxon>asterids</taxon>
        <taxon>lamiids</taxon>
        <taxon>Lamiales</taxon>
        <taxon>Orobanchaceae</taxon>
        <taxon>Buchnereae</taxon>
        <taxon>Striga</taxon>
    </lineage>
</organism>
<dbReference type="InterPro" id="IPR019557">
    <property type="entry name" value="AminoTfrase-like_pln_mobile"/>
</dbReference>
<evidence type="ECO:0000313" key="3">
    <source>
        <dbReference type="Proteomes" id="UP001153555"/>
    </source>
</evidence>
<feature type="non-terminal residue" evidence="2">
    <location>
        <position position="1"/>
    </location>
</feature>
<evidence type="ECO:0000313" key="2">
    <source>
        <dbReference type="EMBL" id="CAA0817189.1"/>
    </source>
</evidence>
<keyword evidence="2" id="KW-0808">Transferase</keyword>
<protein>
    <submittedName>
        <fullName evidence="2">Aminotransferase-like- plant mobile domain family protein</fullName>
    </submittedName>
</protein>
<dbReference type="InterPro" id="IPR044824">
    <property type="entry name" value="MAIN-like"/>
</dbReference>
<dbReference type="OrthoDB" id="1733861at2759"/>
<keyword evidence="3" id="KW-1185">Reference proteome</keyword>
<dbReference type="Pfam" id="PF10536">
    <property type="entry name" value="PMD"/>
    <property type="match status" value="1"/>
</dbReference>
<dbReference type="PANTHER" id="PTHR46033">
    <property type="entry name" value="PROTEIN MAIN-LIKE 2"/>
    <property type="match status" value="1"/>
</dbReference>
<dbReference type="Proteomes" id="UP001153555">
    <property type="component" value="Unassembled WGS sequence"/>
</dbReference>
<accession>A0A9N7R8B5</accession>
<dbReference type="EMBL" id="CACSLK010015718">
    <property type="protein sequence ID" value="CAA0817189.1"/>
    <property type="molecule type" value="Genomic_DNA"/>
</dbReference>
<keyword evidence="2" id="KW-0032">Aminotransferase</keyword>
<proteinExistence type="predicted"/>
<reference evidence="2" key="1">
    <citation type="submission" date="2019-12" db="EMBL/GenBank/DDBJ databases">
        <authorList>
            <person name="Scholes J."/>
        </authorList>
    </citation>
    <scope>NUCLEOTIDE SEQUENCE</scope>
</reference>
<dbReference type="GO" id="GO:0008483">
    <property type="term" value="F:transaminase activity"/>
    <property type="evidence" value="ECO:0007669"/>
    <property type="project" value="UniProtKB-KW"/>
</dbReference>
<dbReference type="AlphaFoldDB" id="A0A9N7R8B5"/>
<name>A0A9N7R8B5_STRHE</name>
<gene>
    <name evidence="2" type="ORF">SHERM_16856</name>
</gene>
<evidence type="ECO:0000259" key="1">
    <source>
        <dbReference type="Pfam" id="PF10536"/>
    </source>
</evidence>
<feature type="domain" description="Aminotransferase-like plant mobile" evidence="1">
    <location>
        <begin position="83"/>
        <end position="432"/>
    </location>
</feature>
<feature type="non-terminal residue" evidence="2">
    <location>
        <position position="459"/>
    </location>
</feature>
<dbReference type="GO" id="GO:0010073">
    <property type="term" value="P:meristem maintenance"/>
    <property type="evidence" value="ECO:0007669"/>
    <property type="project" value="InterPro"/>
</dbReference>